<dbReference type="EMBL" id="CP023563">
    <property type="protein sequence ID" value="ATG51084.1"/>
    <property type="molecule type" value="Genomic_DNA"/>
</dbReference>
<dbReference type="Proteomes" id="UP000218165">
    <property type="component" value="Chromosome"/>
</dbReference>
<keyword evidence="1" id="KW-0812">Transmembrane</keyword>
<feature type="transmembrane region" description="Helical" evidence="1">
    <location>
        <begin position="195"/>
        <end position="214"/>
    </location>
</feature>
<keyword evidence="1" id="KW-0472">Membrane</keyword>
<feature type="transmembrane region" description="Helical" evidence="1">
    <location>
        <begin position="139"/>
        <end position="158"/>
    </location>
</feature>
<reference evidence="3" key="1">
    <citation type="submission" date="2017-09" db="EMBL/GenBank/DDBJ databases">
        <title>Brachybacterium sp. VM2412.</title>
        <authorList>
            <person name="Tak E.J."/>
            <person name="Bae J.-W."/>
        </authorList>
    </citation>
    <scope>NUCLEOTIDE SEQUENCE [LARGE SCALE GENOMIC DNA]</scope>
    <source>
        <strain evidence="3">VM2412</strain>
    </source>
</reference>
<feature type="transmembrane region" description="Helical" evidence="1">
    <location>
        <begin position="60"/>
        <end position="77"/>
    </location>
</feature>
<evidence type="ECO:0000313" key="2">
    <source>
        <dbReference type="EMBL" id="ATG51084.1"/>
    </source>
</evidence>
<dbReference type="AlphaFoldDB" id="A0A291GM82"/>
<organism evidence="2 3">
    <name type="scientific">Brachybacterium vulturis</name>
    <dbReference type="NCBI Taxonomy" id="2017484"/>
    <lineage>
        <taxon>Bacteria</taxon>
        <taxon>Bacillati</taxon>
        <taxon>Actinomycetota</taxon>
        <taxon>Actinomycetes</taxon>
        <taxon>Micrococcales</taxon>
        <taxon>Dermabacteraceae</taxon>
        <taxon>Brachybacterium</taxon>
    </lineage>
</organism>
<accession>A0A291GM82</accession>
<evidence type="ECO:0000313" key="3">
    <source>
        <dbReference type="Proteomes" id="UP000218165"/>
    </source>
</evidence>
<keyword evidence="1" id="KW-1133">Transmembrane helix</keyword>
<feature type="transmembrane region" description="Helical" evidence="1">
    <location>
        <begin position="83"/>
        <end position="103"/>
    </location>
</feature>
<feature type="transmembrane region" description="Helical" evidence="1">
    <location>
        <begin position="226"/>
        <end position="248"/>
    </location>
</feature>
<proteinExistence type="predicted"/>
<gene>
    <name evidence="2" type="ORF">CFK38_05710</name>
</gene>
<dbReference type="KEGG" id="brz:CFK38_05710"/>
<dbReference type="OrthoDB" id="4794175at2"/>
<feature type="transmembrane region" description="Helical" evidence="1">
    <location>
        <begin position="110"/>
        <end position="133"/>
    </location>
</feature>
<evidence type="ECO:0000256" key="1">
    <source>
        <dbReference type="SAM" id="Phobius"/>
    </source>
</evidence>
<protein>
    <submittedName>
        <fullName evidence="2">Uncharacterized protein</fullName>
    </submittedName>
</protein>
<feature type="transmembrane region" description="Helical" evidence="1">
    <location>
        <begin position="35"/>
        <end position="53"/>
    </location>
</feature>
<keyword evidence="3" id="KW-1185">Reference proteome</keyword>
<name>A0A291GM82_9MICO</name>
<feature type="transmembrane region" description="Helical" evidence="1">
    <location>
        <begin position="170"/>
        <end position="189"/>
    </location>
</feature>
<sequence>MTVPERAPLGAALALLLAVVSLTGALSPVLMAASLALLALLIGIAWPGLLELPSPGGTRAVVAGTGIVATLVTVLSPERITPISGVVMVCASGVLAAFVHQMVRAERRDLTASLTGTVAGVFVAGISACWIIAQSAAVEAGTTTMITAIAAGLAATLLVNSTPLPQMPRFLLSALTGVGVTMVLAVSLAGLGAALAAAIGLVTAIGASCAHLLTGSSLVAKEPVPSLAVAAVPVATVGVVAHLVVVLLP</sequence>
<dbReference type="RefSeq" id="WP_096802221.1">
    <property type="nucleotide sequence ID" value="NZ_CP023563.1"/>
</dbReference>